<dbReference type="AlphaFoldDB" id="A0A7J5TLH5"/>
<gene>
    <name evidence="1" type="ORF">GBA83_10035</name>
</gene>
<proteinExistence type="predicted"/>
<sequence>MRRRGETAQCSTRHCTCADLQVPRRRGLATAGKQVFDCGAVICGVGKYEFEHVFELHACSFPQMWKTLWITWV</sequence>
<accession>A0A7J5TLH5</accession>
<dbReference type="Proteomes" id="UP000451386">
    <property type="component" value="Unassembled WGS sequence"/>
</dbReference>
<organism evidence="1 2">
    <name type="scientific">Bifidobacterium bifidum</name>
    <dbReference type="NCBI Taxonomy" id="1681"/>
    <lineage>
        <taxon>Bacteria</taxon>
        <taxon>Bacillati</taxon>
        <taxon>Actinomycetota</taxon>
        <taxon>Actinomycetes</taxon>
        <taxon>Bifidobacteriales</taxon>
        <taxon>Bifidobacteriaceae</taxon>
        <taxon>Bifidobacterium</taxon>
    </lineage>
</organism>
<reference evidence="1 2" key="1">
    <citation type="journal article" date="2019" name="Nat. Med.">
        <title>A library of human gut bacterial isolates paired with longitudinal multiomics data enables mechanistic microbiome research.</title>
        <authorList>
            <person name="Poyet M."/>
            <person name="Groussin M."/>
            <person name="Gibbons S.M."/>
            <person name="Avila-Pacheco J."/>
            <person name="Jiang X."/>
            <person name="Kearney S.M."/>
            <person name="Perrotta A.R."/>
            <person name="Berdy B."/>
            <person name="Zhao S."/>
            <person name="Lieberman T.D."/>
            <person name="Swanson P.K."/>
            <person name="Smith M."/>
            <person name="Roesemann S."/>
            <person name="Alexander J.E."/>
            <person name="Rich S.A."/>
            <person name="Livny J."/>
            <person name="Vlamakis H."/>
            <person name="Clish C."/>
            <person name="Bullock K."/>
            <person name="Deik A."/>
            <person name="Scott J."/>
            <person name="Pierce K.A."/>
            <person name="Xavier R.J."/>
            <person name="Alm E.J."/>
        </authorList>
    </citation>
    <scope>NUCLEOTIDE SEQUENCE [LARGE SCALE GENOMIC DNA]</scope>
    <source>
        <strain evidence="1 2">BIOML-A13</strain>
    </source>
</reference>
<evidence type="ECO:0000313" key="2">
    <source>
        <dbReference type="Proteomes" id="UP000451386"/>
    </source>
</evidence>
<dbReference type="EMBL" id="WDOP01000023">
    <property type="protein sequence ID" value="KAB7485567.1"/>
    <property type="molecule type" value="Genomic_DNA"/>
</dbReference>
<name>A0A7J5TLH5_BIFBI</name>
<evidence type="ECO:0000313" key="1">
    <source>
        <dbReference type="EMBL" id="KAB7485567.1"/>
    </source>
</evidence>
<comment type="caution">
    <text evidence="1">The sequence shown here is derived from an EMBL/GenBank/DDBJ whole genome shotgun (WGS) entry which is preliminary data.</text>
</comment>
<protein>
    <submittedName>
        <fullName evidence="1">Uncharacterized protein</fullName>
    </submittedName>
</protein>